<dbReference type="Pfam" id="PF20099">
    <property type="entry name" value="DUF6489"/>
    <property type="match status" value="1"/>
</dbReference>
<dbReference type="Proteomes" id="UP000538566">
    <property type="component" value="Unassembled WGS sequence"/>
</dbReference>
<accession>A0A7W7ACQ4</accession>
<gene>
    <name evidence="1" type="ORF">GGR37_002907</name>
</gene>
<evidence type="ECO:0000313" key="2">
    <source>
        <dbReference type="Proteomes" id="UP000538566"/>
    </source>
</evidence>
<dbReference type="InterPro" id="IPR045502">
    <property type="entry name" value="DUF6489"/>
</dbReference>
<dbReference type="EMBL" id="JACHOA010000005">
    <property type="protein sequence ID" value="MBB4614620.1"/>
    <property type="molecule type" value="Genomic_DNA"/>
</dbReference>
<proteinExistence type="predicted"/>
<protein>
    <submittedName>
        <fullName evidence="1">Uncharacterized protein</fullName>
    </submittedName>
</protein>
<evidence type="ECO:0000313" key="1">
    <source>
        <dbReference type="EMBL" id="MBB4614620.1"/>
    </source>
</evidence>
<comment type="caution">
    <text evidence="1">The sequence shown here is derived from an EMBL/GenBank/DDBJ whole genome shotgun (WGS) entry which is preliminary data.</text>
</comment>
<name>A0A7W7ACQ4_9SPHN</name>
<sequence length="101" mass="10912">MTVFTPKRMPEGTHMKVTVEVDCTPEEARRFLGLPDVSKANEVYVESVAKAMQGAGSLDQLQTFAKQVAPMGEIGLKLFQNFMEQGGLGAMTGTGSKKSKD</sequence>
<reference evidence="1 2" key="1">
    <citation type="submission" date="2020-08" db="EMBL/GenBank/DDBJ databases">
        <title>Genomic Encyclopedia of Type Strains, Phase IV (KMG-IV): sequencing the most valuable type-strain genomes for metagenomic binning, comparative biology and taxonomic classification.</title>
        <authorList>
            <person name="Goeker M."/>
        </authorList>
    </citation>
    <scope>NUCLEOTIDE SEQUENCE [LARGE SCALE GENOMIC DNA]</scope>
    <source>
        <strain evidence="1 2">DSM 17507</strain>
    </source>
</reference>
<keyword evidence="2" id="KW-1185">Reference proteome</keyword>
<organism evidence="1 2">
    <name type="scientific">Novosphingobium taihuense</name>
    <dbReference type="NCBI Taxonomy" id="260085"/>
    <lineage>
        <taxon>Bacteria</taxon>
        <taxon>Pseudomonadati</taxon>
        <taxon>Pseudomonadota</taxon>
        <taxon>Alphaproteobacteria</taxon>
        <taxon>Sphingomonadales</taxon>
        <taxon>Sphingomonadaceae</taxon>
        <taxon>Novosphingobium</taxon>
    </lineage>
</organism>
<dbReference type="AlphaFoldDB" id="A0A7W7ACQ4"/>